<feature type="transmembrane region" description="Helical" evidence="6">
    <location>
        <begin position="42"/>
        <end position="61"/>
    </location>
</feature>
<dbReference type="EMBL" id="PVSN01000046">
    <property type="protein sequence ID" value="TGE71992.1"/>
    <property type="molecule type" value="Genomic_DNA"/>
</dbReference>
<dbReference type="Proteomes" id="UP000297646">
    <property type="component" value="Unassembled WGS sequence"/>
</dbReference>
<feature type="transmembrane region" description="Helical" evidence="6">
    <location>
        <begin position="82"/>
        <end position="105"/>
    </location>
</feature>
<evidence type="ECO:0000259" key="7">
    <source>
        <dbReference type="Pfam" id="PF04138"/>
    </source>
</evidence>
<feature type="domain" description="GtrA/DPMS transmembrane" evidence="7">
    <location>
        <begin position="18"/>
        <end position="134"/>
    </location>
</feature>
<accession>A0A4Z0RXD7</accession>
<evidence type="ECO:0000256" key="1">
    <source>
        <dbReference type="ARBA" id="ARBA00004141"/>
    </source>
</evidence>
<protein>
    <recommendedName>
        <fullName evidence="7">GtrA/DPMS transmembrane domain-containing protein</fullName>
    </recommendedName>
</protein>
<comment type="similarity">
    <text evidence="2">Belongs to the GtrA family.</text>
</comment>
<dbReference type="PANTHER" id="PTHR38459:SF5">
    <property type="entry name" value="CELL WALL TEICHOIC ACID GLYCOSYLATION PROTEIN GTCA"/>
    <property type="match status" value="1"/>
</dbReference>
<comment type="subcellular location">
    <subcellularLocation>
        <location evidence="1">Membrane</location>
        <topology evidence="1">Multi-pass membrane protein</topology>
    </subcellularLocation>
</comment>
<feature type="transmembrane region" description="Helical" evidence="6">
    <location>
        <begin position="111"/>
        <end position="128"/>
    </location>
</feature>
<keyword evidence="5 6" id="KW-0472">Membrane</keyword>
<evidence type="ECO:0000256" key="5">
    <source>
        <dbReference type="ARBA" id="ARBA00023136"/>
    </source>
</evidence>
<reference evidence="8 9" key="1">
    <citation type="submission" date="2018-03" db="EMBL/GenBank/DDBJ databases">
        <title>Genome sequencing of Weissella confusa isolates.</title>
        <authorList>
            <person name="Kajala I."/>
            <person name="Baruah R."/>
            <person name="Bergsveinson J."/>
            <person name="Juvonen R."/>
            <person name="Ziola B."/>
        </authorList>
    </citation>
    <scope>NUCLEOTIDE SEQUENCE [LARGE SCALE GENOMIC DNA]</scope>
    <source>
        <strain evidence="8 9">VTT E-062653</strain>
    </source>
</reference>
<proteinExistence type="inferred from homology"/>
<evidence type="ECO:0000256" key="3">
    <source>
        <dbReference type="ARBA" id="ARBA00022692"/>
    </source>
</evidence>
<comment type="caution">
    <text evidence="8">The sequence shown here is derived from an EMBL/GenBank/DDBJ whole genome shotgun (WGS) entry which is preliminary data.</text>
</comment>
<evidence type="ECO:0000256" key="6">
    <source>
        <dbReference type="SAM" id="Phobius"/>
    </source>
</evidence>
<dbReference type="InterPro" id="IPR007267">
    <property type="entry name" value="GtrA_DPMS_TM"/>
</dbReference>
<evidence type="ECO:0000313" key="9">
    <source>
        <dbReference type="Proteomes" id="UP000297646"/>
    </source>
</evidence>
<gene>
    <name evidence="8" type="ORF">C6P11_06920</name>
</gene>
<dbReference type="OrthoDB" id="361483at2"/>
<sequence>MVEMVKDLLVKFRSQILYLFFGVLTTVVNIVVYALLRMTDMPVQVSYWLAWFITVLVAYLTNRKWVFNSQASTPREYFDEIVKFYVARLATGVIGSGIMWIGVSWLHQNDMIWNIIQNVFVIVSNYVLSKLVIFKAKQEFEN</sequence>
<evidence type="ECO:0000313" key="8">
    <source>
        <dbReference type="EMBL" id="TGE71992.1"/>
    </source>
</evidence>
<evidence type="ECO:0000256" key="4">
    <source>
        <dbReference type="ARBA" id="ARBA00022989"/>
    </source>
</evidence>
<dbReference type="GO" id="GO:0005886">
    <property type="term" value="C:plasma membrane"/>
    <property type="evidence" value="ECO:0007669"/>
    <property type="project" value="TreeGrafter"/>
</dbReference>
<dbReference type="RefSeq" id="WP_135412137.1">
    <property type="nucleotide sequence ID" value="NZ_CP168942.1"/>
</dbReference>
<keyword evidence="4 6" id="KW-1133">Transmembrane helix</keyword>
<dbReference type="Pfam" id="PF04138">
    <property type="entry name" value="GtrA_DPMS_TM"/>
    <property type="match status" value="1"/>
</dbReference>
<organism evidence="8 9">
    <name type="scientific">Weissella confusa</name>
    <name type="common">Lactobacillus confusus</name>
    <dbReference type="NCBI Taxonomy" id="1583"/>
    <lineage>
        <taxon>Bacteria</taxon>
        <taxon>Bacillati</taxon>
        <taxon>Bacillota</taxon>
        <taxon>Bacilli</taxon>
        <taxon>Lactobacillales</taxon>
        <taxon>Lactobacillaceae</taxon>
        <taxon>Weissella</taxon>
    </lineage>
</organism>
<evidence type="ECO:0000256" key="2">
    <source>
        <dbReference type="ARBA" id="ARBA00009399"/>
    </source>
</evidence>
<name>A0A4Z0RXD7_WEICO</name>
<dbReference type="PANTHER" id="PTHR38459">
    <property type="entry name" value="PROPHAGE BACTOPRENOL-LINKED GLUCOSE TRANSLOCASE HOMOLOG"/>
    <property type="match status" value="1"/>
</dbReference>
<keyword evidence="3 6" id="KW-0812">Transmembrane</keyword>
<dbReference type="GO" id="GO:0000271">
    <property type="term" value="P:polysaccharide biosynthetic process"/>
    <property type="evidence" value="ECO:0007669"/>
    <property type="project" value="InterPro"/>
</dbReference>
<dbReference type="InterPro" id="IPR051401">
    <property type="entry name" value="GtrA_CellWall_Glycosyl"/>
</dbReference>
<dbReference type="AlphaFoldDB" id="A0A4Z0RXD7"/>
<feature type="transmembrane region" description="Helical" evidence="6">
    <location>
        <begin position="16"/>
        <end position="36"/>
    </location>
</feature>